<dbReference type="Gene3D" id="3.40.50.360">
    <property type="match status" value="1"/>
</dbReference>
<dbReference type="PANTHER" id="PTHR39201:SF1">
    <property type="entry name" value="FLAVODOXIN-LIKE DOMAIN-CONTAINING PROTEIN"/>
    <property type="match status" value="1"/>
</dbReference>
<feature type="signal peptide" evidence="2">
    <location>
        <begin position="1"/>
        <end position="36"/>
    </location>
</feature>
<accession>M1WPH7</accession>
<dbReference type="Pfam" id="PF12682">
    <property type="entry name" value="Flavodoxin_4"/>
    <property type="match status" value="1"/>
</dbReference>
<dbReference type="InterPro" id="IPR008254">
    <property type="entry name" value="Flavodoxin/NO_synth"/>
</dbReference>
<dbReference type="InterPro" id="IPR029039">
    <property type="entry name" value="Flavoprotein-like_sf"/>
</dbReference>
<evidence type="ECO:0000313" key="5">
    <source>
        <dbReference type="Proteomes" id="UP000011724"/>
    </source>
</evidence>
<name>M1WPH7_PSEP2</name>
<keyword evidence="1" id="KW-0411">Iron-sulfur</keyword>
<dbReference type="Proteomes" id="UP000011724">
    <property type="component" value="Chromosome"/>
</dbReference>
<dbReference type="GO" id="GO:0010181">
    <property type="term" value="F:FMN binding"/>
    <property type="evidence" value="ECO:0007669"/>
    <property type="project" value="InterPro"/>
</dbReference>
<dbReference type="NCBIfam" id="NF005389">
    <property type="entry name" value="PRK06934.1"/>
    <property type="match status" value="1"/>
</dbReference>
<feature type="chain" id="PRO_5004018896" evidence="2">
    <location>
        <begin position="37"/>
        <end position="230"/>
    </location>
</feature>
<keyword evidence="1" id="KW-0408">Iron</keyword>
<dbReference type="STRING" id="1322246.BN4_11132"/>
<dbReference type="RefSeq" id="WP_015414419.1">
    <property type="nucleotide sequence ID" value="NC_020409.1"/>
</dbReference>
<dbReference type="GO" id="GO:0051536">
    <property type="term" value="F:iron-sulfur cluster binding"/>
    <property type="evidence" value="ECO:0007669"/>
    <property type="project" value="UniProtKB-KW"/>
</dbReference>
<evidence type="ECO:0000256" key="2">
    <source>
        <dbReference type="SAM" id="SignalP"/>
    </source>
</evidence>
<dbReference type="PANTHER" id="PTHR39201">
    <property type="entry name" value="EXPORTED PROTEIN-RELATED"/>
    <property type="match status" value="1"/>
</dbReference>
<evidence type="ECO:0000313" key="4">
    <source>
        <dbReference type="EMBL" id="CCH48369.1"/>
    </source>
</evidence>
<feature type="domain" description="Flavodoxin-like" evidence="3">
    <location>
        <begin position="81"/>
        <end position="207"/>
    </location>
</feature>
<reference evidence="5" key="2">
    <citation type="journal article" date="2013" name="Stand. Genomic Sci.">
        <title>Complete genome sequence of Desulfocapsa sulfexigens, a marine deltaproteobacterium specialized in disproportionating inorganic sulfur compounds.</title>
        <authorList>
            <person name="Finster K.W."/>
            <person name="Kjeldsen K.U."/>
            <person name="Kube M."/>
            <person name="Reinhardt R."/>
            <person name="Mussmann M."/>
            <person name="Amann R."/>
            <person name="Schreiber L."/>
        </authorList>
    </citation>
    <scope>NUCLEOTIDE SEQUENCE [LARGE SCALE GENOMIC DNA]</scope>
    <source>
        <strain evidence="5">DSM 10523 / SB164P1</strain>
    </source>
</reference>
<dbReference type="InterPro" id="IPR006311">
    <property type="entry name" value="TAT_signal"/>
</dbReference>
<dbReference type="KEGG" id="dpi:BN4_11132"/>
<dbReference type="EMBL" id="FO203427">
    <property type="protein sequence ID" value="CCH48369.1"/>
    <property type="molecule type" value="Genomic_DNA"/>
</dbReference>
<dbReference type="HOGENOM" id="CLU_068890_0_0_7"/>
<protein>
    <submittedName>
        <fullName evidence="4">Putative flavodoxin</fullName>
    </submittedName>
</protein>
<gene>
    <name evidence="4" type="ordered locus">BN4_11132</name>
</gene>
<dbReference type="eggNOG" id="COG0716">
    <property type="taxonomic scope" value="Bacteria"/>
</dbReference>
<dbReference type="BioCyc" id="DPIE1322246:BN4_RS05715-MONOMER"/>
<dbReference type="PROSITE" id="PS51318">
    <property type="entry name" value="TAT"/>
    <property type="match status" value="1"/>
</dbReference>
<proteinExistence type="predicted"/>
<dbReference type="SUPFAM" id="SSF52218">
    <property type="entry name" value="Flavoproteins"/>
    <property type="match status" value="1"/>
</dbReference>
<dbReference type="OrthoDB" id="9806505at2"/>
<dbReference type="PATRIC" id="fig|879567.3.peg.1168"/>
<dbReference type="AlphaFoldDB" id="M1WPH7"/>
<organism evidence="4 5">
    <name type="scientific">Pseudodesulfovibrio piezophilus (strain DSM 21447 / JCM 15486 / C1TLV30)</name>
    <name type="common">Desulfovibrio piezophilus</name>
    <dbReference type="NCBI Taxonomy" id="1322246"/>
    <lineage>
        <taxon>Bacteria</taxon>
        <taxon>Pseudomonadati</taxon>
        <taxon>Thermodesulfobacteriota</taxon>
        <taxon>Desulfovibrionia</taxon>
        <taxon>Desulfovibrionales</taxon>
        <taxon>Desulfovibrionaceae</taxon>
    </lineage>
</organism>
<keyword evidence="5" id="KW-1185">Reference proteome</keyword>
<sequence length="230" mass="25672">MNRKDYMIPAKYSRRQMLKLAGAATMLGALGPIALAAPSRAAASQGGRILVVYFSMPETDNPKNMTRDEDNSTVVINGKVLGNTQYVAQLIQEKTEADIFRIEPLKPYPTDHRTLVQLAKEEKKRKERPALAGQIENIDAYETVFIGYPNWWADLPMALYTFLETYDLSGKTVIPFNTHGGSGFSNTISTIAELQPNARVERNGFTVSRNVVARAEPDVEEWLVEIGYKS</sequence>
<reference evidence="4 5" key="1">
    <citation type="journal article" date="2013" name="PLoS ONE">
        <title>The first genomic and proteomic characterization of a deep-sea sulfate reducer: insights into the piezophilic lifestyle of Desulfovibrio piezophilus.</title>
        <authorList>
            <person name="Pradel N."/>
            <person name="Ji B."/>
            <person name="Gimenez G."/>
            <person name="Talla E."/>
            <person name="Lenoble P."/>
            <person name="Garel M."/>
            <person name="Tamburini C."/>
            <person name="Fourquet P."/>
            <person name="Lebrun R."/>
            <person name="Bertin P."/>
            <person name="Denis Y."/>
            <person name="Pophillat M."/>
            <person name="Barbe V."/>
            <person name="Ollivier B."/>
            <person name="Dolla A."/>
        </authorList>
    </citation>
    <scope>NUCLEOTIDE SEQUENCE [LARGE SCALE GENOMIC DNA]</scope>
    <source>
        <strain evidence="5">DSM 10523 / SB164P1</strain>
    </source>
</reference>
<keyword evidence="1" id="KW-0479">Metal-binding</keyword>
<evidence type="ECO:0000259" key="3">
    <source>
        <dbReference type="Pfam" id="PF12682"/>
    </source>
</evidence>
<evidence type="ECO:0000256" key="1">
    <source>
        <dbReference type="ARBA" id="ARBA00023014"/>
    </source>
</evidence>
<keyword evidence="2" id="KW-0732">Signal</keyword>